<dbReference type="AlphaFoldDB" id="A0A1B0BXG1"/>
<reference evidence="2" key="1">
    <citation type="submission" date="2015-01" db="EMBL/GenBank/DDBJ databases">
        <authorList>
            <person name="Aksoy S."/>
            <person name="Warren W."/>
            <person name="Wilson R.K."/>
        </authorList>
    </citation>
    <scope>NUCLEOTIDE SEQUENCE [LARGE SCALE GENOMIC DNA]</scope>
    <source>
        <strain evidence="2">IAEA</strain>
    </source>
</reference>
<reference evidence="1" key="2">
    <citation type="submission" date="2020-05" db="UniProtKB">
        <authorList>
            <consortium name="EnsemblMetazoa"/>
        </authorList>
    </citation>
    <scope>IDENTIFICATION</scope>
    <source>
        <strain evidence="1">IAEA</strain>
    </source>
</reference>
<name>A0A1B0BXG1_9MUSC</name>
<accession>A0A1B0BXG1</accession>
<proteinExistence type="predicted"/>
<dbReference type="Proteomes" id="UP000092460">
    <property type="component" value="Unassembled WGS sequence"/>
</dbReference>
<protein>
    <submittedName>
        <fullName evidence="1">Uncharacterized protein</fullName>
    </submittedName>
</protein>
<evidence type="ECO:0000313" key="1">
    <source>
        <dbReference type="EnsemblMetazoa" id="GPPI043448-PA"/>
    </source>
</evidence>
<sequence>MAYIANELISKLLLRYSELWGVDGGPICWEVVGRELADRLTNKTNHLLTVDVVRYTANAIKTALRQLDKSKGRTTLCARLWYAYKLGLTHAVDRMTKQMIVDRRINIEIDYNDFLRFDETDVMDKRFLPQLEQMTEELIEEMTEELLEQMTEELIEQMTGKLTGEQTPISLQSSACYDSYNNIYNSHNSSCNMYDEAARKHRNRRFQPVGDQHKIQEEAESVVPDIEALRESQNRATLQKPKNSAYTKRRPDRSVYKIVLVYDCVHILEAHYKKLKHNPRYDTSITAKLQQRNETSCKFRAKRGGHQLSHRVMLSMEPPPHQGIYTSLSQIMTGSESEKEIHNLIKHKK</sequence>
<dbReference type="EnsemblMetazoa" id="GPPI043448-RA">
    <property type="protein sequence ID" value="GPPI043448-PA"/>
    <property type="gene ID" value="GPPI043448"/>
</dbReference>
<evidence type="ECO:0000313" key="2">
    <source>
        <dbReference type="Proteomes" id="UP000092460"/>
    </source>
</evidence>
<organism evidence="1 2">
    <name type="scientific">Glossina palpalis gambiensis</name>
    <dbReference type="NCBI Taxonomy" id="67801"/>
    <lineage>
        <taxon>Eukaryota</taxon>
        <taxon>Metazoa</taxon>
        <taxon>Ecdysozoa</taxon>
        <taxon>Arthropoda</taxon>
        <taxon>Hexapoda</taxon>
        <taxon>Insecta</taxon>
        <taxon>Pterygota</taxon>
        <taxon>Neoptera</taxon>
        <taxon>Endopterygota</taxon>
        <taxon>Diptera</taxon>
        <taxon>Brachycera</taxon>
        <taxon>Muscomorpha</taxon>
        <taxon>Hippoboscoidea</taxon>
        <taxon>Glossinidae</taxon>
        <taxon>Glossina</taxon>
    </lineage>
</organism>
<keyword evidence="2" id="KW-1185">Reference proteome</keyword>
<dbReference type="VEuPathDB" id="VectorBase:GPPI043448"/>
<dbReference type="EMBL" id="JXJN01022211">
    <property type="status" value="NOT_ANNOTATED_CDS"/>
    <property type="molecule type" value="Genomic_DNA"/>
</dbReference>